<accession>A0A9Q9DT70</accession>
<evidence type="ECO:0000256" key="1">
    <source>
        <dbReference type="SAM" id="MobiDB-lite"/>
    </source>
</evidence>
<organism evidence="2 3">
    <name type="scientific">Curvularia clavata</name>
    <dbReference type="NCBI Taxonomy" id="95742"/>
    <lineage>
        <taxon>Eukaryota</taxon>
        <taxon>Fungi</taxon>
        <taxon>Dikarya</taxon>
        <taxon>Ascomycota</taxon>
        <taxon>Pezizomycotina</taxon>
        <taxon>Dothideomycetes</taxon>
        <taxon>Pleosporomycetidae</taxon>
        <taxon>Pleosporales</taxon>
        <taxon>Pleosporineae</taxon>
        <taxon>Pleosporaceae</taxon>
        <taxon>Curvularia</taxon>
    </lineage>
</organism>
<dbReference type="Proteomes" id="UP001056012">
    <property type="component" value="Chromosome 4"/>
</dbReference>
<dbReference type="VEuPathDB" id="FungiDB:yc1106_05746"/>
<reference evidence="2" key="1">
    <citation type="submission" date="2021-12" db="EMBL/GenBank/DDBJ databases">
        <title>Curvularia clavata genome.</title>
        <authorList>
            <person name="Cao Y."/>
        </authorList>
    </citation>
    <scope>NUCLEOTIDE SEQUENCE</scope>
    <source>
        <strain evidence="2">Yc1106</strain>
    </source>
</reference>
<dbReference type="OrthoDB" id="10259236at2759"/>
<proteinExistence type="predicted"/>
<evidence type="ECO:0000313" key="2">
    <source>
        <dbReference type="EMBL" id="USP78472.1"/>
    </source>
</evidence>
<sequence length="139" mass="15972">MQARKVESVQSEKGTKRYQYVVYWYISETLPPSLEEGLETPPGAPYRAPPPYPKNLSFKERIAQEPQGYEPRHHENTGVDEMERQFKSELCSVEDAVKKLSQGYIMGEAMADVVRRGWEGIQRRLEMEEAATHQSPEAV</sequence>
<dbReference type="AlphaFoldDB" id="A0A9Q9DT70"/>
<protein>
    <submittedName>
        <fullName evidence="2">Uncharacterized protein</fullName>
    </submittedName>
</protein>
<feature type="region of interest" description="Disordered" evidence="1">
    <location>
        <begin position="34"/>
        <end position="55"/>
    </location>
</feature>
<gene>
    <name evidence="2" type="ORF">yc1106_05746</name>
</gene>
<keyword evidence="3" id="KW-1185">Reference proteome</keyword>
<dbReference type="EMBL" id="CP089277">
    <property type="protein sequence ID" value="USP78472.1"/>
    <property type="molecule type" value="Genomic_DNA"/>
</dbReference>
<feature type="compositionally biased region" description="Pro residues" evidence="1">
    <location>
        <begin position="42"/>
        <end position="53"/>
    </location>
</feature>
<evidence type="ECO:0000313" key="3">
    <source>
        <dbReference type="Proteomes" id="UP001056012"/>
    </source>
</evidence>
<name>A0A9Q9DT70_CURCL</name>